<comment type="catalytic activity">
    <reaction evidence="1">
        <text>ATP + protein L-histidine = ADP + protein N-phospho-L-histidine.</text>
        <dbReference type="EC" id="2.7.13.3"/>
    </reaction>
</comment>
<evidence type="ECO:0000256" key="6">
    <source>
        <dbReference type="ARBA" id="ARBA00022777"/>
    </source>
</evidence>
<dbReference type="SUPFAM" id="SSF50341">
    <property type="entry name" value="CheW-like"/>
    <property type="match status" value="1"/>
</dbReference>
<comment type="function">
    <text evidence="8">Involved in the transmission of sensory signals from the chemoreceptors to the flagellar motors. CheA is autophosphorylated; it can transfer its phosphate group to either CheB or CheY.</text>
</comment>
<evidence type="ECO:0000259" key="13">
    <source>
        <dbReference type="PROSITE" id="PS50109"/>
    </source>
</evidence>
<dbReference type="InterPro" id="IPR036890">
    <property type="entry name" value="HATPase_C_sf"/>
</dbReference>
<feature type="modified residue" description="4-aspartylphosphate" evidence="10">
    <location>
        <position position="1649"/>
    </location>
</feature>
<evidence type="ECO:0000256" key="4">
    <source>
        <dbReference type="ARBA" id="ARBA00022553"/>
    </source>
</evidence>
<evidence type="ECO:0000256" key="10">
    <source>
        <dbReference type="PROSITE-ProRule" id="PRU00169"/>
    </source>
</evidence>
<dbReference type="CDD" id="cd00088">
    <property type="entry name" value="HPT"/>
    <property type="match status" value="3"/>
</dbReference>
<reference evidence="17 18" key="1">
    <citation type="journal article" date="2016" name="Nat. Commun.">
        <title>Thousands of microbial genomes shed light on interconnected biogeochemical processes in an aquifer system.</title>
        <authorList>
            <person name="Anantharaman K."/>
            <person name="Brown C.T."/>
            <person name="Hug L.A."/>
            <person name="Sharon I."/>
            <person name="Castelle C.J."/>
            <person name="Probst A.J."/>
            <person name="Thomas B.C."/>
            <person name="Singh A."/>
            <person name="Wilkins M.J."/>
            <person name="Karaoz U."/>
            <person name="Brodie E.L."/>
            <person name="Williams K.H."/>
            <person name="Hubbard S.S."/>
            <person name="Banfield J.F."/>
        </authorList>
    </citation>
    <scope>NUCLEOTIDE SEQUENCE [LARGE SCALE GENOMIC DNA]</scope>
</reference>
<dbReference type="GO" id="GO:0005737">
    <property type="term" value="C:cytoplasm"/>
    <property type="evidence" value="ECO:0007669"/>
    <property type="project" value="InterPro"/>
</dbReference>
<dbReference type="Pfam" id="PF00072">
    <property type="entry name" value="Response_reg"/>
    <property type="match status" value="1"/>
</dbReference>
<dbReference type="PROSITE" id="PS50851">
    <property type="entry name" value="CHEW"/>
    <property type="match status" value="1"/>
</dbReference>
<dbReference type="InterPro" id="IPR001789">
    <property type="entry name" value="Sig_transdc_resp-reg_receiver"/>
</dbReference>
<dbReference type="Proteomes" id="UP000179344">
    <property type="component" value="Unassembled WGS sequence"/>
</dbReference>
<dbReference type="InterPro" id="IPR058661">
    <property type="entry name" value="FimL_2nd"/>
</dbReference>
<evidence type="ECO:0000256" key="12">
    <source>
        <dbReference type="SAM" id="MobiDB-lite"/>
    </source>
</evidence>
<comment type="caution">
    <text evidence="17">The sequence shown here is derived from an EMBL/GenBank/DDBJ whole genome shotgun (WGS) entry which is preliminary data.</text>
</comment>
<feature type="domain" description="Histidine kinase" evidence="13">
    <location>
        <begin position="1304"/>
        <end position="1440"/>
    </location>
</feature>
<keyword evidence="7" id="KW-0902">Two-component regulatory system</keyword>
<feature type="domain" description="HPt" evidence="16">
    <location>
        <begin position="754"/>
        <end position="861"/>
    </location>
</feature>
<dbReference type="InterPro" id="IPR051315">
    <property type="entry name" value="Bact_Chemotaxis_CheA"/>
</dbReference>
<dbReference type="SMART" id="SM00387">
    <property type="entry name" value="HATPase_c"/>
    <property type="match status" value="1"/>
</dbReference>
<evidence type="ECO:0000256" key="9">
    <source>
        <dbReference type="PROSITE-ProRule" id="PRU00110"/>
    </source>
</evidence>
<feature type="modified residue" description="Phosphohistidine" evidence="9">
    <location>
        <position position="661"/>
    </location>
</feature>
<evidence type="ECO:0000259" key="14">
    <source>
        <dbReference type="PROSITE" id="PS50110"/>
    </source>
</evidence>
<dbReference type="FunFam" id="3.30.565.10:FF:000016">
    <property type="entry name" value="Chemotaxis protein CheA, putative"/>
    <property type="match status" value="1"/>
</dbReference>
<evidence type="ECO:0000259" key="16">
    <source>
        <dbReference type="PROSITE" id="PS50894"/>
    </source>
</evidence>
<dbReference type="Gene3D" id="2.30.30.40">
    <property type="entry name" value="SH3 Domains"/>
    <property type="match status" value="1"/>
</dbReference>
<dbReference type="InterPro" id="IPR011006">
    <property type="entry name" value="CheY-like_superfamily"/>
</dbReference>
<evidence type="ECO:0000256" key="8">
    <source>
        <dbReference type="ARBA" id="ARBA00035100"/>
    </source>
</evidence>
<dbReference type="Pfam" id="PF26379">
    <property type="entry name" value="FimL_2nd"/>
    <property type="match status" value="1"/>
</dbReference>
<dbReference type="EMBL" id="MFST01000047">
    <property type="protein sequence ID" value="OGI44460.1"/>
    <property type="molecule type" value="Genomic_DNA"/>
</dbReference>
<dbReference type="InterPro" id="IPR036641">
    <property type="entry name" value="HPT_dom_sf"/>
</dbReference>
<dbReference type="PANTHER" id="PTHR43395">
    <property type="entry name" value="SENSOR HISTIDINE KINASE CHEA"/>
    <property type="match status" value="1"/>
</dbReference>
<dbReference type="PANTHER" id="PTHR43395:SF8">
    <property type="entry name" value="HISTIDINE KINASE"/>
    <property type="match status" value="1"/>
</dbReference>
<dbReference type="InterPro" id="IPR036061">
    <property type="entry name" value="CheW-like_dom_sf"/>
</dbReference>
<evidence type="ECO:0000313" key="17">
    <source>
        <dbReference type="EMBL" id="OGI44460.1"/>
    </source>
</evidence>
<dbReference type="CDD" id="cd00731">
    <property type="entry name" value="CheA_reg"/>
    <property type="match status" value="1"/>
</dbReference>
<dbReference type="GO" id="GO:0000155">
    <property type="term" value="F:phosphorelay sensor kinase activity"/>
    <property type="evidence" value="ECO:0007669"/>
    <property type="project" value="InterPro"/>
</dbReference>
<dbReference type="Gene3D" id="1.20.120.160">
    <property type="entry name" value="HPT domain"/>
    <property type="match status" value="5"/>
</dbReference>
<dbReference type="CDD" id="cd17546">
    <property type="entry name" value="REC_hyHK_CKI1_RcsC-like"/>
    <property type="match status" value="1"/>
</dbReference>
<evidence type="ECO:0000256" key="1">
    <source>
        <dbReference type="ARBA" id="ARBA00000085"/>
    </source>
</evidence>
<dbReference type="GO" id="GO:0006935">
    <property type="term" value="P:chemotaxis"/>
    <property type="evidence" value="ECO:0007669"/>
    <property type="project" value="InterPro"/>
</dbReference>
<dbReference type="CDD" id="cd16916">
    <property type="entry name" value="HATPase_CheA-like"/>
    <property type="match status" value="1"/>
</dbReference>
<feature type="domain" description="Response regulatory" evidence="14">
    <location>
        <begin position="1600"/>
        <end position="1716"/>
    </location>
</feature>
<dbReference type="InterPro" id="IPR005467">
    <property type="entry name" value="His_kinase_dom"/>
</dbReference>
<dbReference type="SUPFAM" id="SSF47226">
    <property type="entry name" value="Histidine-containing phosphotransfer domain, HPT domain"/>
    <property type="match status" value="6"/>
</dbReference>
<keyword evidence="4 10" id="KW-0597">Phosphoprotein</keyword>
<dbReference type="SMART" id="SM00448">
    <property type="entry name" value="REC"/>
    <property type="match status" value="1"/>
</dbReference>
<dbReference type="PROSITE" id="PS50894">
    <property type="entry name" value="HPT"/>
    <property type="match status" value="3"/>
</dbReference>
<evidence type="ECO:0000256" key="11">
    <source>
        <dbReference type="SAM" id="Coils"/>
    </source>
</evidence>
<feature type="modified residue" description="Phosphohistidine" evidence="9">
    <location>
        <position position="989"/>
    </location>
</feature>
<feature type="modified residue" description="Phosphohistidine" evidence="9">
    <location>
        <position position="801"/>
    </location>
</feature>
<dbReference type="SMART" id="SM00073">
    <property type="entry name" value="HPT"/>
    <property type="match status" value="3"/>
</dbReference>
<dbReference type="Pfam" id="PF01627">
    <property type="entry name" value="Hpt"/>
    <property type="match status" value="3"/>
</dbReference>
<keyword evidence="6" id="KW-0418">Kinase</keyword>
<keyword evidence="11" id="KW-0175">Coiled coil</keyword>
<dbReference type="InterPro" id="IPR008207">
    <property type="entry name" value="Sig_transdc_His_kin_Hpt_dom"/>
</dbReference>
<dbReference type="PRINTS" id="PR00344">
    <property type="entry name" value="BCTRLSENSOR"/>
</dbReference>
<feature type="compositionally biased region" description="Low complexity" evidence="12">
    <location>
        <begin position="1074"/>
        <end position="1092"/>
    </location>
</feature>
<evidence type="ECO:0000256" key="3">
    <source>
        <dbReference type="ARBA" id="ARBA00021495"/>
    </source>
</evidence>
<proteinExistence type="predicted"/>
<feature type="compositionally biased region" description="Pro residues" evidence="12">
    <location>
        <begin position="901"/>
        <end position="924"/>
    </location>
</feature>
<dbReference type="InterPro" id="IPR004358">
    <property type="entry name" value="Sig_transdc_His_kin-like_C"/>
</dbReference>
<evidence type="ECO:0000259" key="15">
    <source>
        <dbReference type="PROSITE" id="PS50851"/>
    </source>
</evidence>
<evidence type="ECO:0000256" key="7">
    <source>
        <dbReference type="ARBA" id="ARBA00023012"/>
    </source>
</evidence>
<dbReference type="SMART" id="SM01231">
    <property type="entry name" value="H-kinase_dim"/>
    <property type="match status" value="1"/>
</dbReference>
<dbReference type="SUPFAM" id="SSF55874">
    <property type="entry name" value="ATPase domain of HSP90 chaperone/DNA topoisomerase II/histidine kinase"/>
    <property type="match status" value="1"/>
</dbReference>
<feature type="domain" description="HPt" evidence="16">
    <location>
        <begin position="614"/>
        <end position="721"/>
    </location>
</feature>
<gene>
    <name evidence="17" type="ORF">A2V92_00525</name>
</gene>
<feature type="region of interest" description="Disordered" evidence="12">
    <location>
        <begin position="883"/>
        <end position="935"/>
    </location>
</feature>
<dbReference type="SUPFAM" id="SSF52172">
    <property type="entry name" value="CheY-like"/>
    <property type="match status" value="1"/>
</dbReference>
<dbReference type="Gene3D" id="3.40.50.2300">
    <property type="match status" value="1"/>
</dbReference>
<dbReference type="Pfam" id="PF01584">
    <property type="entry name" value="CheW"/>
    <property type="match status" value="1"/>
</dbReference>
<feature type="domain" description="CheW-like" evidence="15">
    <location>
        <begin position="1442"/>
        <end position="1578"/>
    </location>
</feature>
<feature type="domain" description="HPt" evidence="16">
    <location>
        <begin position="942"/>
        <end position="1049"/>
    </location>
</feature>
<dbReference type="InterPro" id="IPR003594">
    <property type="entry name" value="HATPase_dom"/>
</dbReference>
<name>A0A1F6TH57_9PROT</name>
<dbReference type="Pfam" id="PF02518">
    <property type="entry name" value="HATPase_c"/>
    <property type="match status" value="1"/>
</dbReference>
<dbReference type="InterPro" id="IPR004105">
    <property type="entry name" value="CheA-like_dim"/>
</dbReference>
<dbReference type="EC" id="2.7.13.3" evidence="2"/>
<accession>A0A1F6TH57</accession>
<evidence type="ECO:0000313" key="18">
    <source>
        <dbReference type="Proteomes" id="UP000179344"/>
    </source>
</evidence>
<organism evidence="17 18">
    <name type="scientific">Candidatus Muproteobacteria bacterium RBG_16_65_31</name>
    <dbReference type="NCBI Taxonomy" id="1817759"/>
    <lineage>
        <taxon>Bacteria</taxon>
        <taxon>Pseudomonadati</taxon>
        <taxon>Pseudomonadota</taxon>
        <taxon>Candidatus Muproteobacteria</taxon>
    </lineage>
</organism>
<feature type="coiled-coil region" evidence="11">
    <location>
        <begin position="626"/>
        <end position="653"/>
    </location>
</feature>
<feature type="region of interest" description="Disordered" evidence="12">
    <location>
        <begin position="582"/>
        <end position="607"/>
    </location>
</feature>
<dbReference type="SMART" id="SM00260">
    <property type="entry name" value="CheW"/>
    <property type="match status" value="1"/>
</dbReference>
<sequence length="1724" mass="186449">MSTHTKVDLSTLGWVVTEIEETLKQARLALESFAENPSDKTRLRFCITHLHQVVGTLTMVELDGAALIAKETEALAEAVLNDKAEANSAVIEALIRGLLTLPDHLARLQFGQPDSPLKYLPLLNELRAAHGEEPLAEAELFMPDLSVRPPARDRAKARLSDAEYGALAKQQRASFQAALLEWLRDSAGKSPLQAIARVFEQLQAEANQGALEQLFWVAGGLVEALSDGGLEPSPECKKLFARLDQQIKRLIDGAERSLLRSSSEALIRSILLHVGQAQSAGPKITQLKQAFNLETLLSTAAAGAAEETADADLPTPEVLQSVATALAKEIETAQDLLTAYFDPEQKGAASLDPLLEILHRIAGTLDMLGVPLLKELVDELSEVARAVADGRVADSDAASMAMAQALLLIESSARDIAHSAKDWKRQIQNVGARLRGLHTAEGGPAVEGIEVSEAELTETEYKQLLGAVSGEIGVNLGKIEEALEAFVASPAKVEALDEIPQHLSQIQGALQILGLDAASELAEVAKRNIEGLRQRALAADSRLLDALAVGIGTIGAYVEGLRAGRKNTDLLIDSAIQGMNAAATPASQRAPERVSAPPPAATPAVSAPRPAVVKEDVDPEILEIFIEDARDVLQNIQRELRVWREDKDNKNALAELRRGYHTLKGSGRMVGASEISELAWAVENVLTRLRDGKIAFSDEIVDLLDRTEQALPHLINRLAGAPAEPQDTETLRRIGEALASGGAAPTGAAASGELPRLDRTLLEIFTNEANGHLAAIRREIAACRAAGGVCLVTDMLFRATHTLAGNARSLGLHMMSEACTEVEKLLHALKAHELPLKEAQLDLLARLEAVIAELVRALNNGGSAPGLGRQFAAITSEARAASAPLPAADTVKREERSAPAAAPPAYRPPPPAAPAARRPPPAAAPPRREIAAPEPLADDLVREKLDADLFEVFQDEAADILNAIEAALAGWRASPGDAAKVQELKRALHTLKGGALMARAMTMGNLAHNTEGLLKHVEDSAVAPSDRLYDLLEEAHDALVTMLDQLRAGRPVASAEGLNTKIVAMSGSAASAPAAARPAAPDESGAGHAAFGGHAGDRREGQEAEGEGWQARERRGQIRVNTKLLNELVNYAGEVSISRARMEQQIYGFRDNLTELTRNVTRFRDQIRELEIQSESQILYRVEQQSAVDPASGFDPLEFDRYSKLQQLSRGLAESLHDLSTIQINLGNFVGEAQTALLQQARINTELQEGLMRTRMISFSTQAARLRRITRQTGRELGKRVELSIVGADVEVDRNVLERMIGPFEHMIRNALDHGVEPEAERLRAGKSAAGRITIDASQEGNEIVIRFSDDGAGLNIEAIRAKAVERGLVSPEANLTEEELIQFILMSGFSTASQVTHVSGRGVGMDVVHNEVKQLGGTMSVNTKRGEGTTFVIRLPLTLSITQALMVYVGDQMFAVSLSSVANIVEFPIEKLTSLAVGKNPLLNYNDQVYPYMSLGARLGIASQEGKDRKVPVLLTRAGTREVAMHVDGLGGTREIVIKALSPQLTEIKGLAGATIMGDGRVVLILDVAGLWYTDEAMHFERRAVGRVEEKKESQTRPVIMVVDDSLTVRKITGKHLQKRGLDVLTAKDGLDAVEQLRERVPDLMLVDIEMPRMDGYELTARVRSEARLKHIPIIMITSRAGAKHRQKAFEVGVDMYMSKPYQEDELFKNIDDLLARSRQQLH</sequence>
<dbReference type="InterPro" id="IPR002545">
    <property type="entry name" value="CheW-lke_dom"/>
</dbReference>
<dbReference type="PROSITE" id="PS50110">
    <property type="entry name" value="RESPONSE_REGULATORY"/>
    <property type="match status" value="1"/>
</dbReference>
<keyword evidence="5" id="KW-0808">Transferase</keyword>
<protein>
    <recommendedName>
        <fullName evidence="3">Chemotaxis protein CheA</fullName>
        <ecNumber evidence="2">2.7.13.3</ecNumber>
    </recommendedName>
</protein>
<dbReference type="Gene3D" id="3.30.565.10">
    <property type="entry name" value="Histidine kinase-like ATPase, C-terminal domain"/>
    <property type="match status" value="1"/>
</dbReference>
<evidence type="ECO:0000256" key="2">
    <source>
        <dbReference type="ARBA" id="ARBA00012438"/>
    </source>
</evidence>
<evidence type="ECO:0000256" key="5">
    <source>
        <dbReference type="ARBA" id="ARBA00022679"/>
    </source>
</evidence>
<feature type="region of interest" description="Disordered" evidence="12">
    <location>
        <begin position="1074"/>
        <end position="1113"/>
    </location>
</feature>
<dbReference type="PROSITE" id="PS50109">
    <property type="entry name" value="HIS_KIN"/>
    <property type="match status" value="1"/>
</dbReference>